<reference evidence="10 11" key="1">
    <citation type="submission" date="2019-08" db="EMBL/GenBank/DDBJ databases">
        <authorList>
            <person name="Shi S."/>
        </authorList>
    </citation>
    <scope>NUCLEOTIDE SEQUENCE [LARGE SCALE GENOMIC DNA]</scope>
    <source>
        <strain evidence="10 11">GY10130</strain>
    </source>
</reference>
<accession>A0A5C8JGU2</accession>
<dbReference type="SMART" id="SM00387">
    <property type="entry name" value="HATPase_c"/>
    <property type="match status" value="1"/>
</dbReference>
<dbReference type="PRINTS" id="PR00344">
    <property type="entry name" value="BCTRLSENSOR"/>
</dbReference>
<dbReference type="SUPFAM" id="SSF55874">
    <property type="entry name" value="ATPase domain of HSP90 chaperone/DNA topoisomerase II/histidine kinase"/>
    <property type="match status" value="1"/>
</dbReference>
<keyword evidence="6" id="KW-0067">ATP-binding</keyword>
<evidence type="ECO:0000256" key="4">
    <source>
        <dbReference type="ARBA" id="ARBA00022741"/>
    </source>
</evidence>
<evidence type="ECO:0000256" key="8">
    <source>
        <dbReference type="SAM" id="Phobius"/>
    </source>
</evidence>
<evidence type="ECO:0000256" key="6">
    <source>
        <dbReference type="ARBA" id="ARBA00022840"/>
    </source>
</evidence>
<proteinExistence type="predicted"/>
<dbReference type="Gene3D" id="3.30.450.20">
    <property type="entry name" value="PAS domain"/>
    <property type="match status" value="1"/>
</dbReference>
<dbReference type="SUPFAM" id="SSF55785">
    <property type="entry name" value="PYP-like sensor domain (PAS domain)"/>
    <property type="match status" value="1"/>
</dbReference>
<evidence type="ECO:0000256" key="1">
    <source>
        <dbReference type="ARBA" id="ARBA00000085"/>
    </source>
</evidence>
<evidence type="ECO:0000256" key="7">
    <source>
        <dbReference type="ARBA" id="ARBA00023012"/>
    </source>
</evidence>
<dbReference type="OrthoDB" id="1931120at2"/>
<keyword evidence="8" id="KW-1133">Transmembrane helix</keyword>
<keyword evidence="11" id="KW-1185">Reference proteome</keyword>
<dbReference type="GO" id="GO:0000160">
    <property type="term" value="P:phosphorelay signal transduction system"/>
    <property type="evidence" value="ECO:0007669"/>
    <property type="project" value="UniProtKB-KW"/>
</dbReference>
<dbReference type="CDD" id="cd00075">
    <property type="entry name" value="HATPase"/>
    <property type="match status" value="1"/>
</dbReference>
<keyword evidence="4" id="KW-0547">Nucleotide-binding</keyword>
<sequence length="452" mass="50691">MLFKNFRLQLLLRLLALLICVYLLAAINFTEAYRATYVGLVLFILLQVILLISFQEKTNRQVIRFLNAIRFDDFTEQFKAGGEGKIHSELAIRLNEVMNKFRSLRADKEANLQYYEAIVQHIGTGIITYKPDGTILLMNNAAKKLLQHSQASHVQDLQVEPTGNAAGLLELVHGDKVLMQLRQSGELGQLSVHVMELSLLGSTIRLASLQNIQPELEDKEMEAWHNLIKVLTHEIMNSVTPISSLAASAGEEVSSYTDTTATEITLLKEELEDIGLCLQTISRRSQGLIHFVSDFRNLTAVKAPHLQLFNVGELLKELRTLMREQMMNHGVVFNLDLAPQNLLLNADRTMVEQVLINLIKNAMEATLEGEQPKQVTVKACLDERSRTSIEITDNGSGMTPEAMSKIFIPFYTTKKTGSGIGLSLSRQIMRLHKGTITVQSELGRGTTFTLRF</sequence>
<feature type="domain" description="Histidine kinase" evidence="9">
    <location>
        <begin position="230"/>
        <end position="452"/>
    </location>
</feature>
<evidence type="ECO:0000259" key="9">
    <source>
        <dbReference type="PROSITE" id="PS50109"/>
    </source>
</evidence>
<dbReference type="EC" id="2.7.13.3" evidence="2"/>
<dbReference type="PANTHER" id="PTHR43065:SF46">
    <property type="entry name" value="C4-DICARBOXYLATE TRANSPORT SENSOR PROTEIN DCTB"/>
    <property type="match status" value="1"/>
</dbReference>
<gene>
    <name evidence="10" type="ORF">FVR03_16410</name>
</gene>
<name>A0A5C8JGU2_9BACT</name>
<keyword evidence="3" id="KW-0808">Transferase</keyword>
<dbReference type="Gene3D" id="3.30.565.10">
    <property type="entry name" value="Histidine kinase-like ATPase, C-terminal domain"/>
    <property type="match status" value="1"/>
</dbReference>
<feature type="transmembrane region" description="Helical" evidence="8">
    <location>
        <begin position="35"/>
        <end position="54"/>
    </location>
</feature>
<keyword evidence="8" id="KW-0812">Transmembrane</keyword>
<dbReference type="AlphaFoldDB" id="A0A5C8JGU2"/>
<dbReference type="InterPro" id="IPR035965">
    <property type="entry name" value="PAS-like_dom_sf"/>
</dbReference>
<comment type="catalytic activity">
    <reaction evidence="1">
        <text>ATP + protein L-histidine = ADP + protein N-phospho-L-histidine.</text>
        <dbReference type="EC" id="2.7.13.3"/>
    </reaction>
</comment>
<keyword evidence="7" id="KW-0902">Two-component regulatory system</keyword>
<dbReference type="EMBL" id="VRTY01000067">
    <property type="protein sequence ID" value="TXK36959.1"/>
    <property type="molecule type" value="Genomic_DNA"/>
</dbReference>
<dbReference type="GO" id="GO:0005524">
    <property type="term" value="F:ATP binding"/>
    <property type="evidence" value="ECO:0007669"/>
    <property type="project" value="UniProtKB-KW"/>
</dbReference>
<dbReference type="GO" id="GO:0004673">
    <property type="term" value="F:protein histidine kinase activity"/>
    <property type="evidence" value="ECO:0007669"/>
    <property type="project" value="UniProtKB-EC"/>
</dbReference>
<dbReference type="InterPro" id="IPR005467">
    <property type="entry name" value="His_kinase_dom"/>
</dbReference>
<dbReference type="PROSITE" id="PS50109">
    <property type="entry name" value="HIS_KIN"/>
    <property type="match status" value="1"/>
</dbReference>
<evidence type="ECO:0000313" key="10">
    <source>
        <dbReference type="EMBL" id="TXK36959.1"/>
    </source>
</evidence>
<dbReference type="Pfam" id="PF02518">
    <property type="entry name" value="HATPase_c"/>
    <property type="match status" value="1"/>
</dbReference>
<dbReference type="InterPro" id="IPR003594">
    <property type="entry name" value="HATPase_dom"/>
</dbReference>
<evidence type="ECO:0000256" key="2">
    <source>
        <dbReference type="ARBA" id="ARBA00012438"/>
    </source>
</evidence>
<dbReference type="Proteomes" id="UP000321926">
    <property type="component" value="Unassembled WGS sequence"/>
</dbReference>
<organism evidence="10 11">
    <name type="scientific">Pontibacter qinzhouensis</name>
    <dbReference type="NCBI Taxonomy" id="2603253"/>
    <lineage>
        <taxon>Bacteria</taxon>
        <taxon>Pseudomonadati</taxon>
        <taxon>Bacteroidota</taxon>
        <taxon>Cytophagia</taxon>
        <taxon>Cytophagales</taxon>
        <taxon>Hymenobacteraceae</taxon>
        <taxon>Pontibacter</taxon>
    </lineage>
</organism>
<keyword evidence="8" id="KW-0472">Membrane</keyword>
<protein>
    <recommendedName>
        <fullName evidence="2">histidine kinase</fullName>
        <ecNumber evidence="2">2.7.13.3</ecNumber>
    </recommendedName>
</protein>
<evidence type="ECO:0000256" key="5">
    <source>
        <dbReference type="ARBA" id="ARBA00022777"/>
    </source>
</evidence>
<dbReference type="InterPro" id="IPR004358">
    <property type="entry name" value="Sig_transdc_His_kin-like_C"/>
</dbReference>
<dbReference type="RefSeq" id="WP_147922846.1">
    <property type="nucleotide sequence ID" value="NZ_VRTY01000067.1"/>
</dbReference>
<comment type="caution">
    <text evidence="10">The sequence shown here is derived from an EMBL/GenBank/DDBJ whole genome shotgun (WGS) entry which is preliminary data.</text>
</comment>
<dbReference type="InterPro" id="IPR036890">
    <property type="entry name" value="HATPase_C_sf"/>
</dbReference>
<dbReference type="PANTHER" id="PTHR43065">
    <property type="entry name" value="SENSOR HISTIDINE KINASE"/>
    <property type="match status" value="1"/>
</dbReference>
<evidence type="ECO:0000313" key="11">
    <source>
        <dbReference type="Proteomes" id="UP000321926"/>
    </source>
</evidence>
<evidence type="ECO:0000256" key="3">
    <source>
        <dbReference type="ARBA" id="ARBA00022679"/>
    </source>
</evidence>
<keyword evidence="5" id="KW-0418">Kinase</keyword>